<gene>
    <name evidence="1" type="ORF">HETSPECPRED_002565</name>
</gene>
<accession>A0A8H3EY68</accession>
<reference evidence="1" key="1">
    <citation type="submission" date="2021-03" db="EMBL/GenBank/DDBJ databases">
        <authorList>
            <person name="Tagirdzhanova G."/>
        </authorList>
    </citation>
    <scope>NUCLEOTIDE SEQUENCE</scope>
</reference>
<keyword evidence="2" id="KW-1185">Reference proteome</keyword>
<comment type="caution">
    <text evidence="1">The sequence shown here is derived from an EMBL/GenBank/DDBJ whole genome shotgun (WGS) entry which is preliminary data.</text>
</comment>
<organism evidence="1 2">
    <name type="scientific">Heterodermia speciosa</name>
    <dbReference type="NCBI Taxonomy" id="116794"/>
    <lineage>
        <taxon>Eukaryota</taxon>
        <taxon>Fungi</taxon>
        <taxon>Dikarya</taxon>
        <taxon>Ascomycota</taxon>
        <taxon>Pezizomycotina</taxon>
        <taxon>Lecanoromycetes</taxon>
        <taxon>OSLEUM clade</taxon>
        <taxon>Lecanoromycetidae</taxon>
        <taxon>Caliciales</taxon>
        <taxon>Physciaceae</taxon>
        <taxon>Heterodermia</taxon>
    </lineage>
</organism>
<proteinExistence type="predicted"/>
<sequence>MYSTPQIPTQEAQPVAPIESLFPITPNKNIGSPSDVRNLPSSTLRPEAQAQIKDLKRNASDLSDSSGLTTLHSMVSWKDAMLALERQGLEIAISDLKNQWKTSRNEKEQAALDKEIEATQARLESVEHEHMVVKLNKIPMSEDVVDVAWMGEIMVNDMYMAWLASSAEGVKDIRRQKKSPRGDFKTWLGHT</sequence>
<name>A0A8H3EY68_9LECA</name>
<protein>
    <submittedName>
        <fullName evidence="1">Uncharacterized protein</fullName>
    </submittedName>
</protein>
<dbReference type="Proteomes" id="UP000664521">
    <property type="component" value="Unassembled WGS sequence"/>
</dbReference>
<dbReference type="AlphaFoldDB" id="A0A8H3EY68"/>
<dbReference type="EMBL" id="CAJPDS010000016">
    <property type="protein sequence ID" value="CAF9915716.1"/>
    <property type="molecule type" value="Genomic_DNA"/>
</dbReference>
<evidence type="ECO:0000313" key="1">
    <source>
        <dbReference type="EMBL" id="CAF9915716.1"/>
    </source>
</evidence>
<evidence type="ECO:0000313" key="2">
    <source>
        <dbReference type="Proteomes" id="UP000664521"/>
    </source>
</evidence>